<gene>
    <name evidence="1" type="ORF">ACJEBM_02415</name>
</gene>
<reference evidence="1" key="1">
    <citation type="submission" date="2024-11" db="EMBL/GenBank/DDBJ databases">
        <authorList>
            <person name="Lucas J.A."/>
        </authorList>
    </citation>
    <scope>NUCLEOTIDE SEQUENCE</scope>
    <source>
        <strain evidence="1">Z 8.8</strain>
    </source>
</reference>
<keyword evidence="1" id="KW-0012">Acyltransferase</keyword>
<sequence>MFDHRYEKDVAITGIGQSDVGRPSNKSAMRLTLDACLEAIADAGLQRSDIDGVACWPGDNNNGDPFSPVGPSALKSALGLNVNWFGGGYEGPGPLTGVINGAMAIAAGLCKHVLVFRTITEASARLVNKQASALTNKTQGRDSSYAWQWFTPFNVLSATNLMALYAQRHFHEYGTRPEQLAQIALTCRQNAMRNPKAVFRTPMSMDDYMASRVISTPLRMFDCDVHCDASTAIILSRRDIAQDQPNQPIRIEAMGAALNQPWSWDQISLTKMAAFDVGQMMWARTDYTPQDVGSAQLYDGFSILTMIWLEALGLCPVGASGAFVEGGTRIALDGSLPINTNGGQLSGGRTHGLGYVHEACLQLWGRAQGRQTREHNVSAVAAGGGPLGGSLLLVRE</sequence>
<name>A0ACC7MP92_9PSED</name>
<dbReference type="EC" id="2.3.1.-" evidence="1"/>
<protein>
    <submittedName>
        <fullName evidence="1">Thiolase family protein</fullName>
        <ecNumber evidence="1">2.3.1.-</ecNumber>
    </submittedName>
</protein>
<evidence type="ECO:0000313" key="2">
    <source>
        <dbReference type="Proteomes" id="UP001622950"/>
    </source>
</evidence>
<dbReference type="Proteomes" id="UP001622950">
    <property type="component" value="Unassembled WGS sequence"/>
</dbReference>
<proteinExistence type="predicted"/>
<keyword evidence="2" id="KW-1185">Reference proteome</keyword>
<comment type="caution">
    <text evidence="1">The sequence shown here is derived from an EMBL/GenBank/DDBJ whole genome shotgun (WGS) entry which is preliminary data.</text>
</comment>
<evidence type="ECO:0000313" key="1">
    <source>
        <dbReference type="EMBL" id="MFK9079533.1"/>
    </source>
</evidence>
<dbReference type="EMBL" id="JBJHQE010000002">
    <property type="protein sequence ID" value="MFK9079533.1"/>
    <property type="molecule type" value="Genomic_DNA"/>
</dbReference>
<accession>A0ACC7MP92</accession>
<organism evidence="1 2">
    <name type="scientific">Pseudomonas neuropathica</name>
    <dbReference type="NCBI Taxonomy" id="2730425"/>
    <lineage>
        <taxon>Bacteria</taxon>
        <taxon>Pseudomonadati</taxon>
        <taxon>Pseudomonadota</taxon>
        <taxon>Gammaproteobacteria</taxon>
        <taxon>Pseudomonadales</taxon>
        <taxon>Pseudomonadaceae</taxon>
        <taxon>Pseudomonas</taxon>
    </lineage>
</organism>
<keyword evidence="1" id="KW-0808">Transferase</keyword>